<accession>A0ABU9Y992</accession>
<evidence type="ECO:0000313" key="2">
    <source>
        <dbReference type="Proteomes" id="UP001419910"/>
    </source>
</evidence>
<dbReference type="PANTHER" id="PTHR34598:SF3">
    <property type="entry name" value="OXIDOREDUCTASE AN1597"/>
    <property type="match status" value="1"/>
</dbReference>
<organism evidence="1 2">
    <name type="scientific">Sphingomonas oligophenolica</name>
    <dbReference type="NCBI Taxonomy" id="301154"/>
    <lineage>
        <taxon>Bacteria</taxon>
        <taxon>Pseudomonadati</taxon>
        <taxon>Pseudomonadota</taxon>
        <taxon>Alphaproteobacteria</taxon>
        <taxon>Sphingomonadales</taxon>
        <taxon>Sphingomonadaceae</taxon>
        <taxon>Sphingomonas</taxon>
    </lineage>
</organism>
<proteinExistence type="predicted"/>
<evidence type="ECO:0000313" key="1">
    <source>
        <dbReference type="EMBL" id="MEN2792375.1"/>
    </source>
</evidence>
<dbReference type="PANTHER" id="PTHR34598">
    <property type="entry name" value="BLL6449 PROTEIN"/>
    <property type="match status" value="1"/>
</dbReference>
<keyword evidence="2" id="KW-1185">Reference proteome</keyword>
<dbReference type="NCBIfam" id="NF041278">
    <property type="entry name" value="CmcJ_NvfI_EfuI"/>
    <property type="match status" value="1"/>
</dbReference>
<dbReference type="Proteomes" id="UP001419910">
    <property type="component" value="Unassembled WGS sequence"/>
</dbReference>
<protein>
    <submittedName>
        <fullName evidence="1">CmcJ/NvfI family oxidoreductase</fullName>
    </submittedName>
</protein>
<dbReference type="InterPro" id="IPR044053">
    <property type="entry name" value="AsaB-like"/>
</dbReference>
<name>A0ABU9Y992_9SPHN</name>
<reference evidence="1 2" key="1">
    <citation type="submission" date="2024-05" db="EMBL/GenBank/DDBJ databases">
        <authorList>
            <person name="Liu Q."/>
            <person name="Xin Y.-H."/>
        </authorList>
    </citation>
    <scope>NUCLEOTIDE SEQUENCE [LARGE SCALE GENOMIC DNA]</scope>
    <source>
        <strain evidence="1 2">CGMCC 1.10181</strain>
    </source>
</reference>
<sequence length="292" mass="32238">MIETRLNGQFPPDYVVGERINLTQLMNRGGETSPRTPPLNPPTRIIDARPLQAQAVSEREFFDSHGFVLLDAPTAMTDWADAAAVGQTYLPEVEALIRTRLYPGRKLAIMQPPNVLRRGAGTANPQYGTGVHQDYGTTADDFQQSVAAFAGVEAGAGWRARFEQPDVEGFVMLDFWRTTMAQPLKHMPLALCDPSSVDAGDIVPTALEGIAPGGAITHHVSLRYNAGQSWFYYPDMTANEVLVFKLFQLMPGEEPQRYRACFHSAVEDPATPPDAPLRQSCEHRVSVMLLRD</sequence>
<comment type="caution">
    <text evidence="1">The sequence shown here is derived from an EMBL/GenBank/DDBJ whole genome shotgun (WGS) entry which is preliminary data.</text>
</comment>
<dbReference type="EMBL" id="JBDIME010000027">
    <property type="protein sequence ID" value="MEN2792375.1"/>
    <property type="molecule type" value="Genomic_DNA"/>
</dbReference>
<dbReference type="RefSeq" id="WP_343890926.1">
    <property type="nucleotide sequence ID" value="NZ_BAAAEH010000036.1"/>
</dbReference>
<gene>
    <name evidence="1" type="ORF">ABC974_22280</name>
</gene>